<dbReference type="EMBL" id="BLAJ01000002">
    <property type="protein sequence ID" value="GES49371.1"/>
    <property type="molecule type" value="Genomic_DNA"/>
</dbReference>
<sequence>MRTKASIAVETSKTRFSTPPVGGKTSLSAALKKADVADLVADFIEKTPFMLTIGRKFSDA</sequence>
<comment type="caution">
    <text evidence="1">The sequence shown here is derived from an EMBL/GenBank/DDBJ whole genome shotgun (WGS) entry which is preliminary data.</text>
</comment>
<reference evidence="1 2" key="1">
    <citation type="journal article" date="2020" name="Genome Biol. Evol.">
        <title>Rhizobium dioscoreae sp. nov., a plant growth-promoting bacterium isolated from yam (Dioscorea species).</title>
        <authorList>
            <person name="Ouyabe M."/>
            <person name="Tanaka N."/>
            <person name="Shiwa Y."/>
            <person name="Fujita N."/>
            <person name="Kikuno H."/>
            <person name="Babil P."/>
            <person name="Shiwachi H."/>
        </authorList>
    </citation>
    <scope>NUCLEOTIDE SEQUENCE [LARGE SCALE GENOMIC DNA]</scope>
    <source>
        <strain evidence="1 2">S-93</strain>
    </source>
</reference>
<name>A0ABQ0Z203_9HYPH</name>
<protein>
    <submittedName>
        <fullName evidence="1">Uncharacterized protein</fullName>
    </submittedName>
</protein>
<gene>
    <name evidence="1" type="ORF">RsS93_19850</name>
</gene>
<dbReference type="Proteomes" id="UP000390335">
    <property type="component" value="Unassembled WGS sequence"/>
</dbReference>
<proteinExistence type="predicted"/>
<evidence type="ECO:0000313" key="1">
    <source>
        <dbReference type="EMBL" id="GES49371.1"/>
    </source>
</evidence>
<organism evidence="1 2">
    <name type="scientific">Rhizobium dioscoreae</name>
    <dbReference type="NCBI Taxonomy" id="2653122"/>
    <lineage>
        <taxon>Bacteria</taxon>
        <taxon>Pseudomonadati</taxon>
        <taxon>Pseudomonadota</taxon>
        <taxon>Alphaproteobacteria</taxon>
        <taxon>Hyphomicrobiales</taxon>
        <taxon>Rhizobiaceae</taxon>
        <taxon>Rhizobium/Agrobacterium group</taxon>
        <taxon>Rhizobium</taxon>
    </lineage>
</organism>
<keyword evidence="2" id="KW-1185">Reference proteome</keyword>
<accession>A0ABQ0Z203</accession>
<evidence type="ECO:0000313" key="2">
    <source>
        <dbReference type="Proteomes" id="UP000390335"/>
    </source>
</evidence>